<evidence type="ECO:0000313" key="9">
    <source>
        <dbReference type="EMBL" id="KFM94716.1"/>
    </source>
</evidence>
<evidence type="ECO:0000256" key="4">
    <source>
        <dbReference type="ARBA" id="ARBA00023125"/>
    </source>
</evidence>
<dbReference type="EMBL" id="JMQA01000046">
    <property type="protein sequence ID" value="KFM94716.1"/>
    <property type="molecule type" value="Genomic_DNA"/>
</dbReference>
<dbReference type="AlphaFoldDB" id="A0A090Y960"/>
<evidence type="ECO:0000256" key="1">
    <source>
        <dbReference type="ARBA" id="ARBA00010641"/>
    </source>
</evidence>
<keyword evidence="3 6" id="KW-0731">Sigma factor</keyword>
<dbReference type="InterPro" id="IPR007627">
    <property type="entry name" value="RNA_pol_sigma70_r2"/>
</dbReference>
<dbReference type="RefSeq" id="WP_036619096.1">
    <property type="nucleotide sequence ID" value="NZ_KN125580.1"/>
</dbReference>
<dbReference type="GO" id="GO:0006352">
    <property type="term" value="P:DNA-templated transcription initiation"/>
    <property type="evidence" value="ECO:0007669"/>
    <property type="project" value="InterPro"/>
</dbReference>
<reference evidence="9 10" key="1">
    <citation type="submission" date="2014-04" db="EMBL/GenBank/DDBJ databases">
        <authorList>
            <person name="Bishop-Lilly K.A."/>
            <person name="Broomall S.M."/>
            <person name="Chain P.S."/>
            <person name="Chertkov O."/>
            <person name="Coyne S.R."/>
            <person name="Daligault H.E."/>
            <person name="Davenport K.W."/>
            <person name="Erkkila T."/>
            <person name="Frey K.G."/>
            <person name="Gibbons H.S."/>
            <person name="Gu W."/>
            <person name="Jaissle J."/>
            <person name="Johnson S.L."/>
            <person name="Koroleva G.I."/>
            <person name="Ladner J.T."/>
            <person name="Lo C.-C."/>
            <person name="Minogue T.D."/>
            <person name="Munk C."/>
            <person name="Palacios G.F."/>
            <person name="Redden C.L."/>
            <person name="Rosenzweig C.N."/>
            <person name="Scholz M.B."/>
            <person name="Teshima H."/>
            <person name="Xu Y."/>
        </authorList>
    </citation>
    <scope>NUCLEOTIDE SEQUENCE [LARGE SCALE GENOMIC DNA]</scope>
    <source>
        <strain evidence="9 10">8244</strain>
    </source>
</reference>
<dbReference type="CDD" id="cd06171">
    <property type="entry name" value="Sigma70_r4"/>
    <property type="match status" value="1"/>
</dbReference>
<dbReference type="Proteomes" id="UP000029278">
    <property type="component" value="Unassembled WGS sequence"/>
</dbReference>
<feature type="domain" description="RNA polymerase sigma factor 70 region 4 type 2" evidence="8">
    <location>
        <begin position="121"/>
        <end position="165"/>
    </location>
</feature>
<dbReference type="PANTHER" id="PTHR43133:SF8">
    <property type="entry name" value="RNA POLYMERASE SIGMA FACTOR HI_1459-RELATED"/>
    <property type="match status" value="1"/>
</dbReference>
<dbReference type="InterPro" id="IPR000838">
    <property type="entry name" value="RNA_pol_sigma70_ECF_CS"/>
</dbReference>
<dbReference type="PANTHER" id="PTHR43133">
    <property type="entry name" value="RNA POLYMERASE ECF-TYPE SIGMA FACTO"/>
    <property type="match status" value="1"/>
</dbReference>
<dbReference type="PROSITE" id="PS01063">
    <property type="entry name" value="SIGMA70_ECF"/>
    <property type="match status" value="1"/>
</dbReference>
<evidence type="ECO:0000259" key="8">
    <source>
        <dbReference type="Pfam" id="PF08281"/>
    </source>
</evidence>
<proteinExistence type="inferred from homology"/>
<comment type="caution">
    <text evidence="9">The sequence shown here is derived from an EMBL/GenBank/DDBJ whole genome shotgun (WGS) entry which is preliminary data.</text>
</comment>
<dbReference type="SUPFAM" id="SSF88659">
    <property type="entry name" value="Sigma3 and sigma4 domains of RNA polymerase sigma factors"/>
    <property type="match status" value="1"/>
</dbReference>
<dbReference type="InterPro" id="IPR036388">
    <property type="entry name" value="WH-like_DNA-bd_sf"/>
</dbReference>
<comment type="similarity">
    <text evidence="1 6">Belongs to the sigma-70 factor family. ECF subfamily.</text>
</comment>
<dbReference type="GO" id="GO:0003677">
    <property type="term" value="F:DNA binding"/>
    <property type="evidence" value="ECO:0007669"/>
    <property type="project" value="UniProtKB-KW"/>
</dbReference>
<evidence type="ECO:0000313" key="10">
    <source>
        <dbReference type="Proteomes" id="UP000029278"/>
    </source>
</evidence>
<dbReference type="InterPro" id="IPR013325">
    <property type="entry name" value="RNA_pol_sigma_r2"/>
</dbReference>
<dbReference type="HOGENOM" id="CLU_047691_3_2_9"/>
<feature type="domain" description="RNA polymerase sigma-70 region 2" evidence="7">
    <location>
        <begin position="22"/>
        <end position="88"/>
    </location>
</feature>
<evidence type="ECO:0000256" key="3">
    <source>
        <dbReference type="ARBA" id="ARBA00023082"/>
    </source>
</evidence>
<dbReference type="GeneID" id="77010962"/>
<keyword evidence="5 6" id="KW-0804">Transcription</keyword>
<dbReference type="InterPro" id="IPR039425">
    <property type="entry name" value="RNA_pol_sigma-70-like"/>
</dbReference>
<dbReference type="OrthoDB" id="2657224at2"/>
<evidence type="ECO:0000256" key="5">
    <source>
        <dbReference type="ARBA" id="ARBA00023163"/>
    </source>
</evidence>
<dbReference type="Gene3D" id="1.10.10.10">
    <property type="entry name" value="Winged helix-like DNA-binding domain superfamily/Winged helix DNA-binding domain"/>
    <property type="match status" value="1"/>
</dbReference>
<organism evidence="9 10">
    <name type="scientific">Paenibacillus macerans</name>
    <name type="common">Bacillus macerans</name>
    <dbReference type="NCBI Taxonomy" id="44252"/>
    <lineage>
        <taxon>Bacteria</taxon>
        <taxon>Bacillati</taxon>
        <taxon>Bacillota</taxon>
        <taxon>Bacilli</taxon>
        <taxon>Bacillales</taxon>
        <taxon>Paenibacillaceae</taxon>
        <taxon>Paenibacillus</taxon>
    </lineage>
</organism>
<dbReference type="Gene3D" id="1.10.1740.10">
    <property type="match status" value="1"/>
</dbReference>
<evidence type="ECO:0000259" key="7">
    <source>
        <dbReference type="Pfam" id="PF04542"/>
    </source>
</evidence>
<evidence type="ECO:0000256" key="6">
    <source>
        <dbReference type="RuleBase" id="RU000716"/>
    </source>
</evidence>
<protein>
    <recommendedName>
        <fullName evidence="6">RNA polymerase sigma factor</fullName>
    </recommendedName>
</protein>
<keyword evidence="10" id="KW-1185">Reference proteome</keyword>
<evidence type="ECO:0000256" key="2">
    <source>
        <dbReference type="ARBA" id="ARBA00023015"/>
    </source>
</evidence>
<dbReference type="NCBIfam" id="TIGR02937">
    <property type="entry name" value="sigma70-ECF"/>
    <property type="match status" value="1"/>
</dbReference>
<dbReference type="GO" id="GO:0006950">
    <property type="term" value="P:response to stress"/>
    <property type="evidence" value="ECO:0007669"/>
    <property type="project" value="UniProtKB-ARBA"/>
</dbReference>
<dbReference type="Pfam" id="PF04542">
    <property type="entry name" value="Sigma70_r2"/>
    <property type="match status" value="1"/>
</dbReference>
<dbReference type="GO" id="GO:0016987">
    <property type="term" value="F:sigma factor activity"/>
    <property type="evidence" value="ECO:0007669"/>
    <property type="project" value="UniProtKB-KW"/>
</dbReference>
<name>A0A090Y960_PAEMA</name>
<dbReference type="InterPro" id="IPR013324">
    <property type="entry name" value="RNA_pol_sigma_r3/r4-like"/>
</dbReference>
<dbReference type="Pfam" id="PF08281">
    <property type="entry name" value="Sigma70_r4_2"/>
    <property type="match status" value="1"/>
</dbReference>
<dbReference type="STRING" id="44252.DJ90_5930"/>
<dbReference type="SUPFAM" id="SSF88946">
    <property type="entry name" value="Sigma2 domain of RNA polymerase sigma factors"/>
    <property type="match status" value="1"/>
</dbReference>
<dbReference type="InterPro" id="IPR013249">
    <property type="entry name" value="RNA_pol_sigma70_r4_t2"/>
</dbReference>
<gene>
    <name evidence="9" type="ORF">DJ90_5930</name>
</gene>
<keyword evidence="2 6" id="KW-0805">Transcription regulation</keyword>
<sequence length="193" mass="23244">MLSKNDLENFSLLNNDRQKKVFKHFYRSYYNFVNSTVRNHYSTEDILQEAFIRIIGRDLTKINENKLKPWLLTVTRNTTLNYIRKYRRDSCSVNIDDIINKLHDSNNIAEYMKLKSLLHDITELPLKLRETIYLRVVKQLSYKEIANILMITEGSVKQNIYRARKIIQNNYRVNFIIRFEYRAIITENKMLLV</sequence>
<accession>A0A090Y960</accession>
<dbReference type="InterPro" id="IPR014284">
    <property type="entry name" value="RNA_pol_sigma-70_dom"/>
</dbReference>
<keyword evidence="4 6" id="KW-0238">DNA-binding</keyword>